<protein>
    <submittedName>
        <fullName evidence="2">DUF1287 domain-containing protein</fullName>
    </submittedName>
</protein>
<evidence type="ECO:0000313" key="2">
    <source>
        <dbReference type="EMBL" id="MFL0248619.1"/>
    </source>
</evidence>
<dbReference type="InterPro" id="IPR009706">
    <property type="entry name" value="DUF1287"/>
</dbReference>
<comment type="caution">
    <text evidence="2">The sequence shown here is derived from an EMBL/GenBank/DDBJ whole genome shotgun (WGS) entry which is preliminary data.</text>
</comment>
<organism evidence="2 3">
    <name type="scientific">Candidatus Clostridium stratigraminis</name>
    <dbReference type="NCBI Taxonomy" id="3381661"/>
    <lineage>
        <taxon>Bacteria</taxon>
        <taxon>Bacillati</taxon>
        <taxon>Bacillota</taxon>
        <taxon>Clostridia</taxon>
        <taxon>Eubacteriales</taxon>
        <taxon>Clostridiaceae</taxon>
        <taxon>Clostridium</taxon>
    </lineage>
</organism>
<reference evidence="2 3" key="1">
    <citation type="submission" date="2024-11" db="EMBL/GenBank/DDBJ databases">
        <authorList>
            <person name="Heng Y.C."/>
            <person name="Lim A.C.H."/>
            <person name="Lee J.K.Y."/>
            <person name="Kittelmann S."/>
        </authorList>
    </citation>
    <scope>NUCLEOTIDE SEQUENCE [LARGE SCALE GENOMIC DNA]</scope>
    <source>
        <strain evidence="2 3">WILCCON 0185</strain>
    </source>
</reference>
<keyword evidence="1" id="KW-1133">Transmembrane helix</keyword>
<dbReference type="EMBL" id="JBJHZZ010000023">
    <property type="protein sequence ID" value="MFL0248619.1"/>
    <property type="molecule type" value="Genomic_DNA"/>
</dbReference>
<keyword evidence="3" id="KW-1185">Reference proteome</keyword>
<proteinExistence type="predicted"/>
<keyword evidence="1" id="KW-0472">Membrane</keyword>
<dbReference type="Proteomes" id="UP001623591">
    <property type="component" value="Unassembled WGS sequence"/>
</dbReference>
<sequence>MKKFISITIIICIIVSSLLIIINKLNVDIKYYLDLVIQHVQHVKSIKVPEEYSKLDNNKNGIPDCLDIVASARKEAVNKTKYVDAYYQGGYPPDGEGVCTDVIWRGFKGMGVDLKSAIDKDIKNNLSAYPRVENMPDPNIDFRRVKNMDIFFKRNAISATKDIKPFDIENLKQWQPGDIVVIMQPFEHIAIVSDKRGSDGVPYVIHNTNPNAKESASLTYWAPYIYGHYRWKY</sequence>
<accession>A0ABW8T7T8</accession>
<evidence type="ECO:0000313" key="3">
    <source>
        <dbReference type="Proteomes" id="UP001623591"/>
    </source>
</evidence>
<dbReference type="Pfam" id="PF06940">
    <property type="entry name" value="DUF1287"/>
    <property type="match status" value="1"/>
</dbReference>
<feature type="transmembrane region" description="Helical" evidence="1">
    <location>
        <begin position="6"/>
        <end position="22"/>
    </location>
</feature>
<gene>
    <name evidence="2" type="ORF">ACJDUG_16875</name>
</gene>
<name>A0ABW8T7T8_9CLOT</name>
<evidence type="ECO:0000256" key="1">
    <source>
        <dbReference type="SAM" id="Phobius"/>
    </source>
</evidence>
<keyword evidence="1" id="KW-0812">Transmembrane</keyword>
<dbReference type="RefSeq" id="WP_406771047.1">
    <property type="nucleotide sequence ID" value="NZ_JBJHZZ010000023.1"/>
</dbReference>